<gene>
    <name evidence="9" type="ORF">P154DRAFT_570949</name>
</gene>
<comment type="subcellular location">
    <subcellularLocation>
        <location evidence="1">Membrane</location>
        <topology evidence="1">Multi-pass membrane protein</topology>
    </subcellularLocation>
</comment>
<evidence type="ECO:0000259" key="8">
    <source>
        <dbReference type="Pfam" id="PF20684"/>
    </source>
</evidence>
<dbReference type="Proteomes" id="UP000799779">
    <property type="component" value="Unassembled WGS sequence"/>
</dbReference>
<sequence length="431" mass="48907">MSSFVDMVESLPETLPYNPNKQYIIDHSGMVNKLTYQVLVAVFTVIATVAAITRLVIHIKYPRKPFVDDYLMVFATACLAVQTGIVYKYSDMVYLMSSLDQGLATHNFFTRSEVLALPSTIKWTNIFICFAWTVNYTIKLSFLAFFWTLIRNVSKRLTRYWWFVLVFVVLSWLFSTVENFIICGANTPDKCYPSPRFIVPLTITISMVDILSDLMIISIPIIILNKSQMRLSQKLRILGFLCLNVFMATFSLLRIAGIYRDTYGTVQVRVEWTILTLHMESSVAVLMGGATAFRTVFASRIRGRGHPDPERLRSNLYYHVGKFFNRGTPSGNPELPQSDNYRTLLTGIRTGGTLNGLKTSIRRHKQEPGHTAVSDNVSCDNSVHGYHVFKKSEGRGMEADLESNLDSKAKENVFSSPPERPMPTLQAHNMI</sequence>
<dbReference type="Pfam" id="PF20684">
    <property type="entry name" value="Fung_rhodopsin"/>
    <property type="match status" value="1"/>
</dbReference>
<organism evidence="9 10">
    <name type="scientific">Amniculicola lignicola CBS 123094</name>
    <dbReference type="NCBI Taxonomy" id="1392246"/>
    <lineage>
        <taxon>Eukaryota</taxon>
        <taxon>Fungi</taxon>
        <taxon>Dikarya</taxon>
        <taxon>Ascomycota</taxon>
        <taxon>Pezizomycotina</taxon>
        <taxon>Dothideomycetes</taxon>
        <taxon>Pleosporomycetidae</taxon>
        <taxon>Pleosporales</taxon>
        <taxon>Amniculicolaceae</taxon>
        <taxon>Amniculicola</taxon>
    </lineage>
</organism>
<evidence type="ECO:0000256" key="6">
    <source>
        <dbReference type="SAM" id="MobiDB-lite"/>
    </source>
</evidence>
<feature type="domain" description="Rhodopsin" evidence="8">
    <location>
        <begin position="54"/>
        <end position="261"/>
    </location>
</feature>
<keyword evidence="2 7" id="KW-0812">Transmembrane</keyword>
<reference evidence="9" key="1">
    <citation type="journal article" date="2020" name="Stud. Mycol.">
        <title>101 Dothideomycetes genomes: a test case for predicting lifestyles and emergence of pathogens.</title>
        <authorList>
            <person name="Haridas S."/>
            <person name="Albert R."/>
            <person name="Binder M."/>
            <person name="Bloem J."/>
            <person name="Labutti K."/>
            <person name="Salamov A."/>
            <person name="Andreopoulos B."/>
            <person name="Baker S."/>
            <person name="Barry K."/>
            <person name="Bills G."/>
            <person name="Bluhm B."/>
            <person name="Cannon C."/>
            <person name="Castanera R."/>
            <person name="Culley D."/>
            <person name="Daum C."/>
            <person name="Ezra D."/>
            <person name="Gonzalez J."/>
            <person name="Henrissat B."/>
            <person name="Kuo A."/>
            <person name="Liang C."/>
            <person name="Lipzen A."/>
            <person name="Lutzoni F."/>
            <person name="Magnuson J."/>
            <person name="Mondo S."/>
            <person name="Nolan M."/>
            <person name="Ohm R."/>
            <person name="Pangilinan J."/>
            <person name="Park H.-J."/>
            <person name="Ramirez L."/>
            <person name="Alfaro M."/>
            <person name="Sun H."/>
            <person name="Tritt A."/>
            <person name="Yoshinaga Y."/>
            <person name="Zwiers L.-H."/>
            <person name="Turgeon B."/>
            <person name="Goodwin S."/>
            <person name="Spatafora J."/>
            <person name="Crous P."/>
            <person name="Grigoriev I."/>
        </authorList>
    </citation>
    <scope>NUCLEOTIDE SEQUENCE</scope>
    <source>
        <strain evidence="9">CBS 123094</strain>
    </source>
</reference>
<proteinExistence type="inferred from homology"/>
<dbReference type="InterPro" id="IPR052337">
    <property type="entry name" value="SAT4-like"/>
</dbReference>
<dbReference type="PANTHER" id="PTHR33048">
    <property type="entry name" value="PTH11-LIKE INTEGRAL MEMBRANE PROTEIN (AFU_ORTHOLOGUE AFUA_5G11245)"/>
    <property type="match status" value="1"/>
</dbReference>
<dbReference type="GO" id="GO:0016020">
    <property type="term" value="C:membrane"/>
    <property type="evidence" value="ECO:0007669"/>
    <property type="project" value="UniProtKB-SubCell"/>
</dbReference>
<protein>
    <recommendedName>
        <fullName evidence="8">Rhodopsin domain-containing protein</fullName>
    </recommendedName>
</protein>
<feature type="region of interest" description="Disordered" evidence="6">
    <location>
        <begin position="410"/>
        <end position="431"/>
    </location>
</feature>
<feature type="transmembrane region" description="Helical" evidence="7">
    <location>
        <begin position="197"/>
        <end position="225"/>
    </location>
</feature>
<dbReference type="AlphaFoldDB" id="A0A6A5WZN7"/>
<accession>A0A6A5WZN7</accession>
<evidence type="ECO:0000256" key="5">
    <source>
        <dbReference type="ARBA" id="ARBA00038359"/>
    </source>
</evidence>
<dbReference type="PANTHER" id="PTHR33048:SF92">
    <property type="entry name" value="INTEGRAL MEMBRANE PROTEIN"/>
    <property type="match status" value="1"/>
</dbReference>
<feature type="transmembrane region" description="Helical" evidence="7">
    <location>
        <begin position="123"/>
        <end position="148"/>
    </location>
</feature>
<evidence type="ECO:0000256" key="3">
    <source>
        <dbReference type="ARBA" id="ARBA00022989"/>
    </source>
</evidence>
<comment type="similarity">
    <text evidence="5">Belongs to the SAT4 family.</text>
</comment>
<dbReference type="EMBL" id="ML977562">
    <property type="protein sequence ID" value="KAF2005651.1"/>
    <property type="molecule type" value="Genomic_DNA"/>
</dbReference>
<feature type="transmembrane region" description="Helical" evidence="7">
    <location>
        <begin position="36"/>
        <end position="57"/>
    </location>
</feature>
<dbReference type="OrthoDB" id="444631at2759"/>
<evidence type="ECO:0000313" key="9">
    <source>
        <dbReference type="EMBL" id="KAF2005651.1"/>
    </source>
</evidence>
<evidence type="ECO:0000256" key="2">
    <source>
        <dbReference type="ARBA" id="ARBA00022692"/>
    </source>
</evidence>
<dbReference type="InterPro" id="IPR049326">
    <property type="entry name" value="Rhodopsin_dom_fungi"/>
</dbReference>
<feature type="transmembrane region" description="Helical" evidence="7">
    <location>
        <begin position="69"/>
        <end position="89"/>
    </location>
</feature>
<keyword evidence="3 7" id="KW-1133">Transmembrane helix</keyword>
<name>A0A6A5WZN7_9PLEO</name>
<keyword evidence="4 7" id="KW-0472">Membrane</keyword>
<keyword evidence="10" id="KW-1185">Reference proteome</keyword>
<evidence type="ECO:0000256" key="7">
    <source>
        <dbReference type="SAM" id="Phobius"/>
    </source>
</evidence>
<evidence type="ECO:0000256" key="4">
    <source>
        <dbReference type="ARBA" id="ARBA00023136"/>
    </source>
</evidence>
<evidence type="ECO:0000313" key="10">
    <source>
        <dbReference type="Proteomes" id="UP000799779"/>
    </source>
</evidence>
<feature type="transmembrane region" description="Helical" evidence="7">
    <location>
        <begin position="160"/>
        <end position="177"/>
    </location>
</feature>
<feature type="transmembrane region" description="Helical" evidence="7">
    <location>
        <begin position="237"/>
        <end position="259"/>
    </location>
</feature>
<feature type="transmembrane region" description="Helical" evidence="7">
    <location>
        <begin position="279"/>
        <end position="297"/>
    </location>
</feature>
<evidence type="ECO:0000256" key="1">
    <source>
        <dbReference type="ARBA" id="ARBA00004141"/>
    </source>
</evidence>